<sequence>MKINGWKIRSATPTGITCERPSRTVRIPLSSGRPTLDWQSGFGAETMHGEITWMNPRHVGRILEAVVEGEA</sequence>
<accession>A0A540VBG3</accession>
<evidence type="ECO:0000313" key="2">
    <source>
        <dbReference type="Proteomes" id="UP000315400"/>
    </source>
</evidence>
<comment type="caution">
    <text evidence="1">The sequence shown here is derived from an EMBL/GenBank/DDBJ whole genome shotgun (WGS) entry which is preliminary data.</text>
</comment>
<dbReference type="EMBL" id="VIFK01000436">
    <property type="protein sequence ID" value="TQE94107.1"/>
    <property type="molecule type" value="Genomic_DNA"/>
</dbReference>
<organism evidence="1 2">
    <name type="scientific">Spiribacter salinus</name>
    <dbReference type="NCBI Taxonomy" id="1335746"/>
    <lineage>
        <taxon>Bacteria</taxon>
        <taxon>Pseudomonadati</taxon>
        <taxon>Pseudomonadota</taxon>
        <taxon>Gammaproteobacteria</taxon>
        <taxon>Chromatiales</taxon>
        <taxon>Ectothiorhodospiraceae</taxon>
        <taxon>Spiribacter</taxon>
    </lineage>
</organism>
<protein>
    <submittedName>
        <fullName evidence="1">Uncharacterized protein</fullName>
    </submittedName>
</protein>
<dbReference type="Proteomes" id="UP000315400">
    <property type="component" value="Unassembled WGS sequence"/>
</dbReference>
<evidence type="ECO:0000313" key="1">
    <source>
        <dbReference type="EMBL" id="TQE94107.1"/>
    </source>
</evidence>
<proteinExistence type="predicted"/>
<name>A0A540VBG3_9GAMM</name>
<reference evidence="1 2" key="1">
    <citation type="submission" date="2019-06" db="EMBL/GenBank/DDBJ databases">
        <title>Metagenome assembled Genome of Spiribacter salinus SL48-SHIP from the microbial mat of Salt Lake 48 (Novosibirsk region, Russia).</title>
        <authorList>
            <person name="Shipova A."/>
            <person name="Rozanov A.S."/>
            <person name="Bryanskaya A.V."/>
            <person name="Peltek S.E."/>
        </authorList>
    </citation>
    <scope>NUCLEOTIDE SEQUENCE [LARGE SCALE GENOMIC DNA]</scope>
    <source>
        <strain evidence="1">SL48-SHIP-2</strain>
    </source>
</reference>
<gene>
    <name evidence="1" type="ORF">FKY71_17815</name>
</gene>
<dbReference type="AlphaFoldDB" id="A0A540VBG3"/>